<keyword evidence="5" id="KW-1003">Cell membrane</keyword>
<keyword evidence="3 5" id="KW-1133">Transmembrane helix</keyword>
<dbReference type="GO" id="GO:0005886">
    <property type="term" value="C:plasma membrane"/>
    <property type="evidence" value="ECO:0007669"/>
    <property type="project" value="UniProtKB-SubCell"/>
</dbReference>
<keyword evidence="7" id="KW-1185">Reference proteome</keyword>
<evidence type="ECO:0000313" key="6">
    <source>
        <dbReference type="EMBL" id="AVX03893.1"/>
    </source>
</evidence>
<dbReference type="AlphaFoldDB" id="A0A2R4MD43"/>
<evidence type="ECO:0000256" key="1">
    <source>
        <dbReference type="ARBA" id="ARBA00004141"/>
    </source>
</evidence>
<feature type="transmembrane region" description="Helical" evidence="5">
    <location>
        <begin position="12"/>
        <end position="40"/>
    </location>
</feature>
<comment type="similarity">
    <text evidence="5">Belongs to the 4-toluene sulfonate uptake permease (TSUP) (TC 2.A.102) family.</text>
</comment>
<accession>A0A2R4MD43</accession>
<protein>
    <recommendedName>
        <fullName evidence="5">Probable membrane transporter protein</fullName>
    </recommendedName>
</protein>
<evidence type="ECO:0000256" key="4">
    <source>
        <dbReference type="ARBA" id="ARBA00023136"/>
    </source>
</evidence>
<dbReference type="PANTHER" id="PTHR43483">
    <property type="entry name" value="MEMBRANE TRANSPORTER PROTEIN HI_0806-RELATED"/>
    <property type="match status" value="1"/>
</dbReference>
<feature type="transmembrane region" description="Helical" evidence="5">
    <location>
        <begin position="154"/>
        <end position="177"/>
    </location>
</feature>
<feature type="transmembrane region" description="Helical" evidence="5">
    <location>
        <begin position="189"/>
        <end position="208"/>
    </location>
</feature>
<dbReference type="KEGG" id="mmyr:MXMO3_01362"/>
<keyword evidence="2 5" id="KW-0812">Transmembrane</keyword>
<dbReference type="Proteomes" id="UP000258927">
    <property type="component" value="Chromosome"/>
</dbReference>
<feature type="transmembrane region" description="Helical" evidence="5">
    <location>
        <begin position="256"/>
        <end position="273"/>
    </location>
</feature>
<gene>
    <name evidence="6" type="ORF">MXMO3_01362</name>
</gene>
<sequence>MDLLTSLFFEYGALALAGVAAGIIAGLLGVGGGIVMVPVMTTIFAASGMDEAVILHVAVATSLAVIVPTGTSSALAHHRKGAVSGELLKLWAPFMVVASFLAGISAGFYSSLVMRLIFGIMAILIAVNSVVPIQKKLMEHLSDSARTHRTSAAIIGYISSLMGIGGGSLSVPTMTALGRTVHQAVGTSSALGVFIAVPGALGFVLSGWGVAGVPDYALGYVYFPAFLALAVGAILFAPVGAAIAHRLSGIWLKRVLTIYLLIVGTRMILKAISG</sequence>
<evidence type="ECO:0000313" key="7">
    <source>
        <dbReference type="Proteomes" id="UP000258927"/>
    </source>
</evidence>
<proteinExistence type="inferred from homology"/>
<dbReference type="PANTHER" id="PTHR43483:SF3">
    <property type="entry name" value="MEMBRANE TRANSPORTER PROTEIN HI_0806-RELATED"/>
    <property type="match status" value="1"/>
</dbReference>
<evidence type="ECO:0000256" key="2">
    <source>
        <dbReference type="ARBA" id="ARBA00022692"/>
    </source>
</evidence>
<feature type="transmembrane region" description="Helical" evidence="5">
    <location>
        <begin position="116"/>
        <end position="134"/>
    </location>
</feature>
<feature type="transmembrane region" description="Helical" evidence="5">
    <location>
        <begin position="220"/>
        <end position="244"/>
    </location>
</feature>
<evidence type="ECO:0000256" key="3">
    <source>
        <dbReference type="ARBA" id="ARBA00022989"/>
    </source>
</evidence>
<feature type="transmembrane region" description="Helical" evidence="5">
    <location>
        <begin position="52"/>
        <end position="70"/>
    </location>
</feature>
<dbReference type="InterPro" id="IPR002781">
    <property type="entry name" value="TM_pro_TauE-like"/>
</dbReference>
<evidence type="ECO:0000256" key="5">
    <source>
        <dbReference type="RuleBase" id="RU363041"/>
    </source>
</evidence>
<reference evidence="6 7" key="1">
    <citation type="submission" date="2017-05" db="EMBL/GenBank/DDBJ databases">
        <title>Genome Analysis of Maritalea myrionectae HL2708#5.</title>
        <authorList>
            <consortium name="Cotde Inc.-PKNU"/>
            <person name="Jang D."/>
            <person name="Oh H.-M."/>
        </authorList>
    </citation>
    <scope>NUCLEOTIDE SEQUENCE [LARGE SCALE GENOMIC DNA]</scope>
    <source>
        <strain evidence="6 7">HL2708#5</strain>
    </source>
</reference>
<organism evidence="6 7">
    <name type="scientific">Maritalea myrionectae</name>
    <dbReference type="NCBI Taxonomy" id="454601"/>
    <lineage>
        <taxon>Bacteria</taxon>
        <taxon>Pseudomonadati</taxon>
        <taxon>Pseudomonadota</taxon>
        <taxon>Alphaproteobacteria</taxon>
        <taxon>Hyphomicrobiales</taxon>
        <taxon>Devosiaceae</taxon>
        <taxon>Maritalea</taxon>
    </lineage>
</organism>
<name>A0A2R4MD43_9HYPH</name>
<keyword evidence="4 5" id="KW-0472">Membrane</keyword>
<feature type="transmembrane region" description="Helical" evidence="5">
    <location>
        <begin position="90"/>
        <end position="109"/>
    </location>
</feature>
<dbReference type="RefSeq" id="WP_117395370.1">
    <property type="nucleotide sequence ID" value="NZ_CP021330.1"/>
</dbReference>
<comment type="subcellular location">
    <subcellularLocation>
        <location evidence="5">Cell membrane</location>
        <topology evidence="5">Multi-pass membrane protein</topology>
    </subcellularLocation>
    <subcellularLocation>
        <location evidence="1">Membrane</location>
        <topology evidence="1">Multi-pass membrane protein</topology>
    </subcellularLocation>
</comment>
<dbReference type="Pfam" id="PF01925">
    <property type="entry name" value="TauE"/>
    <property type="match status" value="1"/>
</dbReference>
<dbReference type="STRING" id="1122213.GCA_000423365_01433"/>
<dbReference type="EMBL" id="CP021330">
    <property type="protein sequence ID" value="AVX03893.1"/>
    <property type="molecule type" value="Genomic_DNA"/>
</dbReference>